<feature type="domain" description="IrrE N-terminal-like" evidence="1">
    <location>
        <begin position="9"/>
        <end position="119"/>
    </location>
</feature>
<evidence type="ECO:0000313" key="3">
    <source>
        <dbReference type="Proteomes" id="UP000182347"/>
    </source>
</evidence>
<dbReference type="STRING" id="482461.SAMN05216244_1717"/>
<gene>
    <name evidence="2" type="ORF">SAMN05216244_1717</name>
</gene>
<name>A0A1G9QXH2_9BACI</name>
<sequence length="153" mass="17862">MYEQLLAEADALNIEVLEMDLKPRTKGLYGDKVIWLNKNIDTTVEKGCILAEEIGHYHMTVGDILNQSKIMNIKQEKLARKWAFKRIIPLHKFIESFDAGCRSRFEIAEMLNVTESFLEECLDFYRQKHGTEVRVDDKHILFLNPLAVYETIN</sequence>
<accession>A0A1G9QXH2</accession>
<evidence type="ECO:0000313" key="2">
    <source>
        <dbReference type="EMBL" id="SDM15718.1"/>
    </source>
</evidence>
<dbReference type="EMBL" id="FNHF01000002">
    <property type="protein sequence ID" value="SDM15718.1"/>
    <property type="molecule type" value="Genomic_DNA"/>
</dbReference>
<protein>
    <recommendedName>
        <fullName evidence="1">IrrE N-terminal-like domain-containing protein</fullName>
    </recommendedName>
</protein>
<dbReference type="RefSeq" id="WP_074598436.1">
    <property type="nucleotide sequence ID" value="NZ_FNHF01000002.1"/>
</dbReference>
<dbReference type="OrthoDB" id="1707128at2"/>
<organism evidence="2 3">
    <name type="scientific">Sediminibacillus halophilus</name>
    <dbReference type="NCBI Taxonomy" id="482461"/>
    <lineage>
        <taxon>Bacteria</taxon>
        <taxon>Bacillati</taxon>
        <taxon>Bacillota</taxon>
        <taxon>Bacilli</taxon>
        <taxon>Bacillales</taxon>
        <taxon>Bacillaceae</taxon>
        <taxon>Sediminibacillus</taxon>
    </lineage>
</organism>
<dbReference type="AlphaFoldDB" id="A0A1G9QXH2"/>
<dbReference type="InterPro" id="IPR010359">
    <property type="entry name" value="IrrE_HExxH"/>
</dbReference>
<dbReference type="Pfam" id="PF06114">
    <property type="entry name" value="Peptidase_M78"/>
    <property type="match status" value="1"/>
</dbReference>
<evidence type="ECO:0000259" key="1">
    <source>
        <dbReference type="Pfam" id="PF06114"/>
    </source>
</evidence>
<dbReference type="Proteomes" id="UP000182347">
    <property type="component" value="Unassembled WGS sequence"/>
</dbReference>
<reference evidence="3" key="1">
    <citation type="submission" date="2016-10" db="EMBL/GenBank/DDBJ databases">
        <authorList>
            <person name="Varghese N."/>
            <person name="Submissions S."/>
        </authorList>
    </citation>
    <scope>NUCLEOTIDE SEQUENCE [LARGE SCALE GENOMIC DNA]</scope>
    <source>
        <strain evidence="3">CGMCC 1.6199</strain>
    </source>
</reference>
<keyword evidence="3" id="KW-1185">Reference proteome</keyword>
<proteinExistence type="predicted"/>